<sequence>MEHGHSGHLPSGGRALTISAWLTGIYFVVELGIGLWTGSIAVISDAFHTFSAVGGVLVAILAARIARRPADMDRSFGWYRAEVVGAAINGAFLLAMALFVIGMAAMRLSAPIDLPTGPMLWAAAGGLVTEFISLGLIWKDGKSDLNTRGAVWHIIQTFVGSLLIIITALVIRFTGFLLIDPLLGMAFGFVLVWASWGILRESIHMLMEGTPEDVNLREVTSALEKLEGISDVHHVHAWALTSGRHVFSGHIRMETGHEPGEVLQAAHDLLRDEFGFLLVTLQVEDRCLDEAGAEDIDITRDHTEGHVA</sequence>
<keyword evidence="5" id="KW-0864">Zinc transport</keyword>
<gene>
    <name evidence="12" type="ORF">SAMN05421850_1076</name>
</gene>
<dbReference type="InterPro" id="IPR036837">
    <property type="entry name" value="Cation_efflux_CTD_sf"/>
</dbReference>
<keyword evidence="7" id="KW-0406">Ion transport</keyword>
<feature type="transmembrane region" description="Helical" evidence="9">
    <location>
        <begin position="177"/>
        <end position="199"/>
    </location>
</feature>
<dbReference type="SUPFAM" id="SSF160240">
    <property type="entry name" value="Cation efflux protein cytoplasmic domain-like"/>
    <property type="match status" value="1"/>
</dbReference>
<evidence type="ECO:0000256" key="2">
    <source>
        <dbReference type="ARBA" id="ARBA00008873"/>
    </source>
</evidence>
<dbReference type="InterPro" id="IPR050681">
    <property type="entry name" value="CDF/SLC30A"/>
</dbReference>
<keyword evidence="3" id="KW-0813">Transport</keyword>
<dbReference type="GO" id="GO:0005886">
    <property type="term" value="C:plasma membrane"/>
    <property type="evidence" value="ECO:0007669"/>
    <property type="project" value="TreeGrafter"/>
</dbReference>
<protein>
    <submittedName>
        <fullName evidence="12">Cobalt-zinc-cadmium efflux system protein</fullName>
    </submittedName>
</protein>
<dbReference type="PANTHER" id="PTHR11562">
    <property type="entry name" value="CATION EFFLUX PROTEIN/ ZINC TRANSPORTER"/>
    <property type="match status" value="1"/>
</dbReference>
<evidence type="ECO:0000313" key="12">
    <source>
        <dbReference type="EMBL" id="SDI96621.1"/>
    </source>
</evidence>
<feature type="transmembrane region" description="Helical" evidence="9">
    <location>
        <begin position="83"/>
        <end position="106"/>
    </location>
</feature>
<keyword evidence="13" id="KW-1185">Reference proteome</keyword>
<keyword evidence="5" id="KW-0862">Zinc</keyword>
<evidence type="ECO:0000256" key="3">
    <source>
        <dbReference type="ARBA" id="ARBA00022448"/>
    </source>
</evidence>
<dbReference type="STRING" id="490829.SAMN05421850_1076"/>
<evidence type="ECO:0000256" key="7">
    <source>
        <dbReference type="ARBA" id="ARBA00023065"/>
    </source>
</evidence>
<dbReference type="Gene3D" id="1.20.1510.10">
    <property type="entry name" value="Cation efflux protein transmembrane domain"/>
    <property type="match status" value="1"/>
</dbReference>
<keyword evidence="6 9" id="KW-1133">Transmembrane helix</keyword>
<feature type="transmembrane region" description="Helical" evidence="9">
    <location>
        <begin position="118"/>
        <end position="138"/>
    </location>
</feature>
<name>A0A1G8PVW4_9RHOB</name>
<keyword evidence="8 9" id="KW-0472">Membrane</keyword>
<evidence type="ECO:0000256" key="5">
    <source>
        <dbReference type="ARBA" id="ARBA00022906"/>
    </source>
</evidence>
<feature type="domain" description="Cation efflux protein transmembrane" evidence="10">
    <location>
        <begin position="16"/>
        <end position="207"/>
    </location>
</feature>
<feature type="transmembrane region" description="Helical" evidence="9">
    <location>
        <begin position="150"/>
        <end position="171"/>
    </location>
</feature>
<dbReference type="InterPro" id="IPR058533">
    <property type="entry name" value="Cation_efflux_TM"/>
</dbReference>
<feature type="transmembrane region" description="Helical" evidence="9">
    <location>
        <begin position="35"/>
        <end position="62"/>
    </location>
</feature>
<evidence type="ECO:0000259" key="10">
    <source>
        <dbReference type="Pfam" id="PF01545"/>
    </source>
</evidence>
<dbReference type="PANTHER" id="PTHR11562:SF17">
    <property type="entry name" value="RE54080P-RELATED"/>
    <property type="match status" value="1"/>
</dbReference>
<evidence type="ECO:0000256" key="9">
    <source>
        <dbReference type="SAM" id="Phobius"/>
    </source>
</evidence>
<feature type="domain" description="Cation efflux protein cytoplasmic" evidence="11">
    <location>
        <begin position="211"/>
        <end position="285"/>
    </location>
</feature>
<proteinExistence type="inferred from homology"/>
<dbReference type="InterPro" id="IPR027469">
    <property type="entry name" value="Cation_efflux_TMD_sf"/>
</dbReference>
<feature type="transmembrane region" description="Helical" evidence="9">
    <location>
        <begin position="12"/>
        <end position="29"/>
    </location>
</feature>
<dbReference type="InterPro" id="IPR002524">
    <property type="entry name" value="Cation_efflux"/>
</dbReference>
<evidence type="ECO:0000256" key="4">
    <source>
        <dbReference type="ARBA" id="ARBA00022692"/>
    </source>
</evidence>
<dbReference type="AlphaFoldDB" id="A0A1G8PVW4"/>
<dbReference type="SUPFAM" id="SSF161111">
    <property type="entry name" value="Cation efflux protein transmembrane domain-like"/>
    <property type="match status" value="1"/>
</dbReference>
<evidence type="ECO:0000259" key="11">
    <source>
        <dbReference type="Pfam" id="PF16916"/>
    </source>
</evidence>
<dbReference type="NCBIfam" id="TIGR01297">
    <property type="entry name" value="CDF"/>
    <property type="match status" value="1"/>
</dbReference>
<dbReference type="EMBL" id="FNEB01000007">
    <property type="protein sequence ID" value="SDI96621.1"/>
    <property type="molecule type" value="Genomic_DNA"/>
</dbReference>
<evidence type="ECO:0000256" key="1">
    <source>
        <dbReference type="ARBA" id="ARBA00004141"/>
    </source>
</evidence>
<dbReference type="Pfam" id="PF01545">
    <property type="entry name" value="Cation_efflux"/>
    <property type="match status" value="1"/>
</dbReference>
<comment type="subcellular location">
    <subcellularLocation>
        <location evidence="1">Membrane</location>
        <topology evidence="1">Multi-pass membrane protein</topology>
    </subcellularLocation>
</comment>
<keyword evidence="4 9" id="KW-0812">Transmembrane</keyword>
<dbReference type="OrthoDB" id="9809646at2"/>
<evidence type="ECO:0000256" key="6">
    <source>
        <dbReference type="ARBA" id="ARBA00022989"/>
    </source>
</evidence>
<dbReference type="GO" id="GO:0005385">
    <property type="term" value="F:zinc ion transmembrane transporter activity"/>
    <property type="evidence" value="ECO:0007669"/>
    <property type="project" value="TreeGrafter"/>
</dbReference>
<dbReference type="Pfam" id="PF16916">
    <property type="entry name" value="ZT_dimer"/>
    <property type="match status" value="1"/>
</dbReference>
<accession>A0A1G8PVW4</accession>
<dbReference type="InterPro" id="IPR027470">
    <property type="entry name" value="Cation_efflux_CTD"/>
</dbReference>
<comment type="similarity">
    <text evidence="2">Belongs to the cation diffusion facilitator (CDF) transporter (TC 2.A.4) family. SLC30A subfamily.</text>
</comment>
<organism evidence="12 13">
    <name type="scientific">Lutimaribacter saemankumensis</name>
    <dbReference type="NCBI Taxonomy" id="490829"/>
    <lineage>
        <taxon>Bacteria</taxon>
        <taxon>Pseudomonadati</taxon>
        <taxon>Pseudomonadota</taxon>
        <taxon>Alphaproteobacteria</taxon>
        <taxon>Rhodobacterales</taxon>
        <taxon>Roseobacteraceae</taxon>
        <taxon>Lutimaribacter</taxon>
    </lineage>
</organism>
<evidence type="ECO:0000256" key="8">
    <source>
        <dbReference type="ARBA" id="ARBA00023136"/>
    </source>
</evidence>
<evidence type="ECO:0000313" key="13">
    <source>
        <dbReference type="Proteomes" id="UP000199340"/>
    </source>
</evidence>
<dbReference type="Proteomes" id="UP000199340">
    <property type="component" value="Unassembled WGS sequence"/>
</dbReference>
<reference evidence="12 13" key="1">
    <citation type="submission" date="2016-10" db="EMBL/GenBank/DDBJ databases">
        <authorList>
            <person name="de Groot N.N."/>
        </authorList>
    </citation>
    <scope>NUCLEOTIDE SEQUENCE [LARGE SCALE GENOMIC DNA]</scope>
    <source>
        <strain evidence="12 13">DSM 28010</strain>
    </source>
</reference>